<dbReference type="OrthoDB" id="9017325at2"/>
<sequence length="225" mass="24986">MKLLNGLDRPTGRSTLTKDNPLPKTKTTKASTVSANPHSWLQLNPDEKHRASNFMFGILEREYAGRPNNVTEFVTVKLQPVSSPDGGAAITAERAEVLLPRDADDRFVDPFVLAAEVDRMAVAGKPALLCYVTLYFPETTRLHRAWTAARSFAETLAEQHEVATIVALHAPHRAGSSNPVHAHLLIVPRVLNALGLGKYQHLFCFPRGQKELARLWGEHREAQQE</sequence>
<evidence type="ECO:0000256" key="1">
    <source>
        <dbReference type="SAM" id="MobiDB-lite"/>
    </source>
</evidence>
<gene>
    <name evidence="2" type="ORF">E5A74_10400</name>
</gene>
<organism evidence="2 3">
    <name type="scientific">Sphingomonas naasensis</name>
    <dbReference type="NCBI Taxonomy" id="1344951"/>
    <lineage>
        <taxon>Bacteria</taxon>
        <taxon>Pseudomonadati</taxon>
        <taxon>Pseudomonadota</taxon>
        <taxon>Alphaproteobacteria</taxon>
        <taxon>Sphingomonadales</taxon>
        <taxon>Sphingomonadaceae</taxon>
        <taxon>Sphingomonas</taxon>
    </lineage>
</organism>
<reference evidence="2 3" key="1">
    <citation type="submission" date="2019-04" db="EMBL/GenBank/DDBJ databases">
        <title>Sphingomonas psychrotolerans sp. nov., isolated from soil in the Tianshan Mountains, Xinjiang, China.</title>
        <authorList>
            <person name="Luo Y."/>
            <person name="Sheng H."/>
        </authorList>
    </citation>
    <scope>NUCLEOTIDE SEQUENCE [LARGE SCALE GENOMIC DNA]</scope>
    <source>
        <strain evidence="2 3">KIS18-15</strain>
    </source>
</reference>
<evidence type="ECO:0000313" key="2">
    <source>
        <dbReference type="EMBL" id="TGX42257.1"/>
    </source>
</evidence>
<evidence type="ECO:0008006" key="4">
    <source>
        <dbReference type="Google" id="ProtNLM"/>
    </source>
</evidence>
<dbReference type="EMBL" id="SRXU01000004">
    <property type="protein sequence ID" value="TGX42257.1"/>
    <property type="molecule type" value="Genomic_DNA"/>
</dbReference>
<dbReference type="AlphaFoldDB" id="A0A4S1WK82"/>
<accession>A0A4S1WK82</accession>
<evidence type="ECO:0000313" key="3">
    <source>
        <dbReference type="Proteomes" id="UP000309848"/>
    </source>
</evidence>
<dbReference type="Proteomes" id="UP000309848">
    <property type="component" value="Unassembled WGS sequence"/>
</dbReference>
<dbReference type="RefSeq" id="WP_135984563.1">
    <property type="nucleotide sequence ID" value="NZ_JAASQM010000004.1"/>
</dbReference>
<dbReference type="Gene3D" id="3.30.930.30">
    <property type="match status" value="1"/>
</dbReference>
<name>A0A4S1WK82_9SPHN</name>
<protein>
    <recommendedName>
        <fullName evidence="4">MobA/MobL protein domain-containing protein</fullName>
    </recommendedName>
</protein>
<comment type="caution">
    <text evidence="2">The sequence shown here is derived from an EMBL/GenBank/DDBJ whole genome shotgun (WGS) entry which is preliminary data.</text>
</comment>
<feature type="region of interest" description="Disordered" evidence="1">
    <location>
        <begin position="1"/>
        <end position="41"/>
    </location>
</feature>
<keyword evidence="3" id="KW-1185">Reference proteome</keyword>
<proteinExistence type="predicted"/>
<feature type="compositionally biased region" description="Polar residues" evidence="1">
    <location>
        <begin position="30"/>
        <end position="41"/>
    </location>
</feature>